<reference evidence="2" key="1">
    <citation type="submission" date="2021-04" db="EMBL/GenBank/DDBJ databases">
        <title>Phylogenetic analysis of Acidobacteriaceae.</title>
        <authorList>
            <person name="Qiu L."/>
            <person name="Zhang Q."/>
        </authorList>
    </citation>
    <scope>NUCLEOTIDE SEQUENCE</scope>
    <source>
        <strain evidence="2">DSM 25168</strain>
    </source>
</reference>
<evidence type="ECO:0000313" key="2">
    <source>
        <dbReference type="EMBL" id="UWZ85118.1"/>
    </source>
</evidence>
<organism evidence="2 3">
    <name type="scientific">Occallatibacter riparius</name>
    <dbReference type="NCBI Taxonomy" id="1002689"/>
    <lineage>
        <taxon>Bacteria</taxon>
        <taxon>Pseudomonadati</taxon>
        <taxon>Acidobacteriota</taxon>
        <taxon>Terriglobia</taxon>
        <taxon>Terriglobales</taxon>
        <taxon>Acidobacteriaceae</taxon>
        <taxon>Occallatibacter</taxon>
    </lineage>
</organism>
<keyword evidence="3" id="KW-1185">Reference proteome</keyword>
<keyword evidence="1" id="KW-0812">Transmembrane</keyword>
<dbReference type="KEGG" id="orp:MOP44_04040"/>
<protein>
    <submittedName>
        <fullName evidence="2">Uncharacterized protein</fullName>
    </submittedName>
</protein>
<dbReference type="RefSeq" id="WP_260794632.1">
    <property type="nucleotide sequence ID" value="NZ_CP093313.1"/>
</dbReference>
<keyword evidence="1" id="KW-1133">Transmembrane helix</keyword>
<name>A0A9J7BW55_9BACT</name>
<proteinExistence type="predicted"/>
<keyword evidence="1" id="KW-0472">Membrane</keyword>
<dbReference type="EMBL" id="CP093313">
    <property type="protein sequence ID" value="UWZ85118.1"/>
    <property type="molecule type" value="Genomic_DNA"/>
</dbReference>
<gene>
    <name evidence="2" type="ORF">MOP44_04040</name>
</gene>
<dbReference type="Proteomes" id="UP001059380">
    <property type="component" value="Chromosome"/>
</dbReference>
<evidence type="ECO:0000313" key="3">
    <source>
        <dbReference type="Proteomes" id="UP001059380"/>
    </source>
</evidence>
<feature type="transmembrane region" description="Helical" evidence="1">
    <location>
        <begin position="190"/>
        <end position="212"/>
    </location>
</feature>
<sequence length="216" mass="23976">MGSTDWIRDLVYLAFPEGDARERVLLDLIQQFAKMDPQDPEWLRYKLTVVECRAMENIAAGLVASAAAQDRLRGVTREISDFAARELKVTVQNAAAETRQLLEDVQANLHDAIAGEAILKSYTEETRERFGIVIARIMEAQLGRALEISQAKMELWVTSKLNDSIKQAEGALAAVTRDFRVKLFGAWSSLLWGVFAAGLLAGVGLLAGGFWLGRHW</sequence>
<evidence type="ECO:0000256" key="1">
    <source>
        <dbReference type="SAM" id="Phobius"/>
    </source>
</evidence>
<dbReference type="AlphaFoldDB" id="A0A9J7BW55"/>
<accession>A0A9J7BW55</accession>